<reference evidence="1 2" key="1">
    <citation type="submission" date="2018-07" db="EMBL/GenBank/DDBJ databases">
        <title>Parabacteroides acidifaciens nov. sp., isolated from human feces.</title>
        <authorList>
            <person name="Wang Y.J."/>
        </authorList>
    </citation>
    <scope>NUCLEOTIDE SEQUENCE [LARGE SCALE GENOMIC DNA]</scope>
    <source>
        <strain evidence="1 2">426-9</strain>
    </source>
</reference>
<dbReference type="Proteomes" id="UP000256321">
    <property type="component" value="Unassembled WGS sequence"/>
</dbReference>
<comment type="caution">
    <text evidence="1">The sequence shown here is derived from an EMBL/GenBank/DDBJ whole genome shotgun (WGS) entry which is preliminary data.</text>
</comment>
<sequence>MAGAVIPDLIRDRQDTDAINRTFDTSPYCIKRIFQPQKTFETKQMLIHFFDLKKGLFRLF</sequence>
<accession>A0A3D8HEK5</accession>
<proteinExistence type="predicted"/>
<gene>
    <name evidence="1" type="ORF">DWU89_10485</name>
</gene>
<name>A0A3D8HEK5_9BACT</name>
<evidence type="ECO:0000313" key="1">
    <source>
        <dbReference type="EMBL" id="RDU49190.1"/>
    </source>
</evidence>
<protein>
    <submittedName>
        <fullName evidence="1">Uncharacterized protein</fullName>
    </submittedName>
</protein>
<dbReference type="EMBL" id="QREV01000021">
    <property type="protein sequence ID" value="RDU49190.1"/>
    <property type="molecule type" value="Genomic_DNA"/>
</dbReference>
<organism evidence="1 2">
    <name type="scientific">Parabacteroides acidifaciens</name>
    <dbReference type="NCBI Taxonomy" id="2290935"/>
    <lineage>
        <taxon>Bacteria</taxon>
        <taxon>Pseudomonadati</taxon>
        <taxon>Bacteroidota</taxon>
        <taxon>Bacteroidia</taxon>
        <taxon>Bacteroidales</taxon>
        <taxon>Tannerellaceae</taxon>
        <taxon>Parabacteroides</taxon>
    </lineage>
</organism>
<evidence type="ECO:0000313" key="2">
    <source>
        <dbReference type="Proteomes" id="UP000256321"/>
    </source>
</evidence>
<dbReference type="AlphaFoldDB" id="A0A3D8HEK5"/>